<feature type="region of interest" description="Disordered" evidence="1">
    <location>
        <begin position="44"/>
        <end position="86"/>
    </location>
</feature>
<proteinExistence type="predicted"/>
<dbReference type="Proteomes" id="UP000054911">
    <property type="component" value="Unassembled WGS sequence"/>
</dbReference>
<dbReference type="STRING" id="1777141.AWB80_05548"/>
<organism evidence="2 3">
    <name type="scientific">Caballeronia pedi</name>
    <dbReference type="NCBI Taxonomy" id="1777141"/>
    <lineage>
        <taxon>Bacteria</taxon>
        <taxon>Pseudomonadati</taxon>
        <taxon>Pseudomonadota</taxon>
        <taxon>Betaproteobacteria</taxon>
        <taxon>Burkholderiales</taxon>
        <taxon>Burkholderiaceae</taxon>
        <taxon>Caballeronia</taxon>
    </lineage>
</organism>
<name>A0A158CN65_9BURK</name>
<dbReference type="AlphaFoldDB" id="A0A158CN65"/>
<sequence length="86" mass="9540">MRFTSPMRYSHGIVTAFEQGTANYIIDVGDHVDYTVQGHHKLRAAQSPWTPARATTSRSTARPKPAKRWPDGACPRNPFPYGKGVA</sequence>
<feature type="compositionally biased region" description="Low complexity" evidence="1">
    <location>
        <begin position="50"/>
        <end position="63"/>
    </location>
</feature>
<protein>
    <submittedName>
        <fullName evidence="2">Uncharacterized protein</fullName>
    </submittedName>
</protein>
<evidence type="ECO:0000256" key="1">
    <source>
        <dbReference type="SAM" id="MobiDB-lite"/>
    </source>
</evidence>
<reference evidence="2" key="1">
    <citation type="submission" date="2016-01" db="EMBL/GenBank/DDBJ databases">
        <authorList>
            <person name="Peeters C."/>
        </authorList>
    </citation>
    <scope>NUCLEOTIDE SEQUENCE [LARGE SCALE GENOMIC DNA]</scope>
    <source>
        <strain evidence="2">LMG 29323</strain>
    </source>
</reference>
<evidence type="ECO:0000313" key="3">
    <source>
        <dbReference type="Proteomes" id="UP000054911"/>
    </source>
</evidence>
<comment type="caution">
    <text evidence="2">The sequence shown here is derived from an EMBL/GenBank/DDBJ whole genome shotgun (WGS) entry which is preliminary data.</text>
</comment>
<gene>
    <name evidence="2" type="ORF">AWB80_05548</name>
</gene>
<dbReference type="EMBL" id="FCOE02000023">
    <property type="protein sequence ID" value="SAK83795.1"/>
    <property type="molecule type" value="Genomic_DNA"/>
</dbReference>
<accession>A0A158CN65</accession>
<keyword evidence="3" id="KW-1185">Reference proteome</keyword>
<evidence type="ECO:0000313" key="2">
    <source>
        <dbReference type="EMBL" id="SAK83795.1"/>
    </source>
</evidence>